<organism evidence="2 3">
    <name type="scientific">Lacrimispora defluvii</name>
    <dbReference type="NCBI Taxonomy" id="2719233"/>
    <lineage>
        <taxon>Bacteria</taxon>
        <taxon>Bacillati</taxon>
        <taxon>Bacillota</taxon>
        <taxon>Clostridia</taxon>
        <taxon>Lachnospirales</taxon>
        <taxon>Lachnospiraceae</taxon>
        <taxon>Lacrimispora</taxon>
    </lineage>
</organism>
<feature type="signal peptide" evidence="1">
    <location>
        <begin position="1"/>
        <end position="26"/>
    </location>
</feature>
<evidence type="ECO:0000256" key="1">
    <source>
        <dbReference type="SAM" id="SignalP"/>
    </source>
</evidence>
<proteinExistence type="predicted"/>
<dbReference type="RefSeq" id="WP_170820772.1">
    <property type="nucleotide sequence ID" value="NZ_JAAOXG010000013.1"/>
</dbReference>
<dbReference type="Proteomes" id="UP000539052">
    <property type="component" value="Unassembled WGS sequence"/>
</dbReference>
<reference evidence="2 3" key="1">
    <citation type="submission" date="2020-03" db="EMBL/GenBank/DDBJ databases">
        <title>Genome Sequence of industrial isolate, B5A.</title>
        <authorList>
            <person name="Sharma S."/>
            <person name="Patil P.B."/>
            <person name="Korpole S."/>
        </authorList>
    </citation>
    <scope>NUCLEOTIDE SEQUENCE [LARGE SCALE GENOMIC DNA]</scope>
    <source>
        <strain evidence="2 3">PI-S10-B5A</strain>
    </source>
</reference>
<evidence type="ECO:0000313" key="3">
    <source>
        <dbReference type="Proteomes" id="UP000539052"/>
    </source>
</evidence>
<keyword evidence="3" id="KW-1185">Reference proteome</keyword>
<keyword evidence="1" id="KW-0732">Signal</keyword>
<dbReference type="EMBL" id="JAAOXG010000013">
    <property type="protein sequence ID" value="NNJ29508.1"/>
    <property type="molecule type" value="Genomic_DNA"/>
</dbReference>
<gene>
    <name evidence="2" type="ORF">G9470_06775</name>
</gene>
<comment type="caution">
    <text evidence="2">The sequence shown here is derived from an EMBL/GenBank/DDBJ whole genome shotgun (WGS) entry which is preliminary data.</text>
</comment>
<feature type="chain" id="PRO_5046168253" evidence="1">
    <location>
        <begin position="27"/>
        <end position="128"/>
    </location>
</feature>
<accession>A0ABX1VMX6</accession>
<protein>
    <submittedName>
        <fullName evidence="2">Uncharacterized protein</fullName>
    </submittedName>
</protein>
<evidence type="ECO:0000313" key="2">
    <source>
        <dbReference type="EMBL" id="NNJ29508.1"/>
    </source>
</evidence>
<sequence>MFKGKKIAGVLVTVAMVTCLPLTAFAGSNSTSTKGYGTLYGNLSSSGSYVTSVSKNEDRAYLTIGGTIQDKNGNTIEKQQNISSSRGDTYFSGSWRYIPSNAYALYGAHGVQGGSTYGAAAVYTYTHA</sequence>
<name>A0ABX1VMX6_9FIRM</name>